<proteinExistence type="predicted"/>
<organism evidence="2 3">
    <name type="scientific">Streptomyces umbrinus</name>
    <dbReference type="NCBI Taxonomy" id="67370"/>
    <lineage>
        <taxon>Bacteria</taxon>
        <taxon>Bacillati</taxon>
        <taxon>Actinomycetota</taxon>
        <taxon>Actinomycetes</taxon>
        <taxon>Kitasatosporales</taxon>
        <taxon>Streptomycetaceae</taxon>
        <taxon>Streptomyces</taxon>
        <taxon>Streptomyces phaeochromogenes group</taxon>
    </lineage>
</organism>
<accession>A0ABU0TBW9</accession>
<keyword evidence="3" id="KW-1185">Reference proteome</keyword>
<dbReference type="EMBL" id="JAUSZI010000002">
    <property type="protein sequence ID" value="MDQ1033302.1"/>
    <property type="molecule type" value="Genomic_DNA"/>
</dbReference>
<name>A0ABU0TBW9_9ACTN</name>
<feature type="region of interest" description="Disordered" evidence="1">
    <location>
        <begin position="1"/>
        <end position="36"/>
    </location>
</feature>
<evidence type="ECO:0000256" key="1">
    <source>
        <dbReference type="SAM" id="MobiDB-lite"/>
    </source>
</evidence>
<feature type="compositionally biased region" description="Basic and acidic residues" evidence="1">
    <location>
        <begin position="84"/>
        <end position="94"/>
    </location>
</feature>
<dbReference type="RefSeq" id="WP_212670973.1">
    <property type="nucleotide sequence ID" value="NZ_JAUSZI010000002.1"/>
</dbReference>
<evidence type="ECO:0000313" key="2">
    <source>
        <dbReference type="EMBL" id="MDQ1033302.1"/>
    </source>
</evidence>
<protein>
    <submittedName>
        <fullName evidence="2">Uncharacterized protein</fullName>
    </submittedName>
</protein>
<comment type="caution">
    <text evidence="2">The sequence shown here is derived from an EMBL/GenBank/DDBJ whole genome shotgun (WGS) entry which is preliminary data.</text>
</comment>
<feature type="region of interest" description="Disordered" evidence="1">
    <location>
        <begin position="71"/>
        <end position="115"/>
    </location>
</feature>
<evidence type="ECO:0000313" key="3">
    <source>
        <dbReference type="Proteomes" id="UP001230328"/>
    </source>
</evidence>
<dbReference type="Proteomes" id="UP001230328">
    <property type="component" value="Unassembled WGS sequence"/>
</dbReference>
<feature type="compositionally biased region" description="Basic and acidic residues" evidence="1">
    <location>
        <begin position="26"/>
        <end position="35"/>
    </location>
</feature>
<gene>
    <name evidence="2" type="ORF">QF035_010884</name>
</gene>
<reference evidence="2 3" key="1">
    <citation type="submission" date="2023-07" db="EMBL/GenBank/DDBJ databases">
        <title>Comparative genomics of wheat-associated soil bacteria to identify genetic determinants of phenazine resistance.</title>
        <authorList>
            <person name="Mouncey N."/>
        </authorList>
    </citation>
    <scope>NUCLEOTIDE SEQUENCE [LARGE SCALE GENOMIC DNA]</scope>
    <source>
        <strain evidence="2 3">V2I4</strain>
    </source>
</reference>
<feature type="compositionally biased region" description="Polar residues" evidence="1">
    <location>
        <begin position="96"/>
        <end position="109"/>
    </location>
</feature>
<sequence length="115" mass="12660">MARVIGRTRARGTVVQRKFPGPNAADRPHTDDPTAHPEWSVYRALMTDAGFSENVVENLWSLLIGGLREQETINSASADPSLTRTERRLRREGNEWYQQAGSTARTPPTSGGPAS</sequence>
<feature type="compositionally biased region" description="Basic residues" evidence="1">
    <location>
        <begin position="1"/>
        <end position="10"/>
    </location>
</feature>